<dbReference type="GO" id="GO:0010181">
    <property type="term" value="F:FMN binding"/>
    <property type="evidence" value="ECO:0007669"/>
    <property type="project" value="UniProtKB-UniRule"/>
</dbReference>
<feature type="binding site" evidence="6">
    <location>
        <begin position="183"/>
        <end position="185"/>
    </location>
    <ligand>
        <name>substrate</name>
    </ligand>
</feature>
<feature type="binding site" evidence="6">
    <location>
        <position position="115"/>
    </location>
    <ligand>
        <name>substrate</name>
    </ligand>
</feature>
<dbReference type="Proteomes" id="UP000298179">
    <property type="component" value="Unassembled WGS sequence"/>
</dbReference>
<keyword evidence="11" id="KW-1185">Reference proteome</keyword>
<evidence type="ECO:0000259" key="8">
    <source>
        <dbReference type="Pfam" id="PF01243"/>
    </source>
</evidence>
<evidence type="ECO:0000256" key="2">
    <source>
        <dbReference type="ARBA" id="ARBA00022630"/>
    </source>
</evidence>
<feature type="domain" description="Pyridoxine 5'-phosphate oxidase dimerisation C-terminal" evidence="9">
    <location>
        <begin position="164"/>
        <end position="206"/>
    </location>
</feature>
<dbReference type="InterPro" id="IPR011576">
    <property type="entry name" value="Pyridox_Oxase_N"/>
</dbReference>
<dbReference type="EC" id="1.4.3.5" evidence="6"/>
<dbReference type="UniPathway" id="UPA01068">
    <property type="reaction ID" value="UER00304"/>
</dbReference>
<comment type="caution">
    <text evidence="10">The sequence shown here is derived from an EMBL/GenBank/DDBJ whole genome shotgun (WGS) entry which is preliminary data.</text>
</comment>
<comment type="subunit">
    <text evidence="6">Homodimer.</text>
</comment>
<dbReference type="AlphaFoldDB" id="A0A4Y8RTJ9"/>
<feature type="binding site" evidence="6 7">
    <location>
        <begin position="53"/>
        <end position="58"/>
    </location>
    <ligand>
        <name>FMN</name>
        <dbReference type="ChEBI" id="CHEBI:58210"/>
    </ligand>
</feature>
<comment type="pathway">
    <text evidence="6">Cofactor metabolism; pyridoxal 5'-phosphate salvage; pyridoxal 5'-phosphate from pyridoxamine 5'-phosphate: step 1/1.</text>
</comment>
<dbReference type="PANTHER" id="PTHR10851:SF0">
    <property type="entry name" value="PYRIDOXINE-5'-PHOSPHATE OXIDASE"/>
    <property type="match status" value="1"/>
</dbReference>
<evidence type="ECO:0000256" key="5">
    <source>
        <dbReference type="ARBA" id="ARBA00023096"/>
    </source>
</evidence>
<name>A0A4Y8RTJ9_9HYPH</name>
<comment type="similarity">
    <text evidence="1 6">Belongs to the pyridoxamine 5'-phosphate oxidase family.</text>
</comment>
<comment type="pathway">
    <text evidence="6">Cofactor metabolism; pyridoxal 5'-phosphate salvage; pyridoxal 5'-phosphate from pyridoxine 5'-phosphate: step 1/1.</text>
</comment>
<keyword evidence="4 6" id="KW-0560">Oxidoreductase</keyword>
<dbReference type="Pfam" id="PF10590">
    <property type="entry name" value="PNP_phzG_C"/>
    <property type="match status" value="1"/>
</dbReference>
<organism evidence="10 11">
    <name type="scientific">Jiella endophytica</name>
    <dbReference type="NCBI Taxonomy" id="2558362"/>
    <lineage>
        <taxon>Bacteria</taxon>
        <taxon>Pseudomonadati</taxon>
        <taxon>Pseudomonadota</taxon>
        <taxon>Alphaproteobacteria</taxon>
        <taxon>Hyphomicrobiales</taxon>
        <taxon>Aurantimonadaceae</taxon>
        <taxon>Jiella</taxon>
    </lineage>
</organism>
<evidence type="ECO:0000256" key="7">
    <source>
        <dbReference type="PIRSR" id="PIRSR000190-2"/>
    </source>
</evidence>
<keyword evidence="5 6" id="KW-0664">Pyridoxine biosynthesis</keyword>
<dbReference type="PROSITE" id="PS01064">
    <property type="entry name" value="PYRIDOX_OXIDASE"/>
    <property type="match status" value="1"/>
</dbReference>
<dbReference type="HAMAP" id="MF_01629">
    <property type="entry name" value="PdxH"/>
    <property type="match status" value="1"/>
</dbReference>
<protein>
    <recommendedName>
        <fullName evidence="6">Pyridoxine/pyridoxamine 5'-phosphate oxidase</fullName>
        <ecNumber evidence="6">1.4.3.5</ecNumber>
    </recommendedName>
    <alternativeName>
        <fullName evidence="6">PNP/PMP oxidase</fullName>
        <shortName evidence="6">PNPOx</shortName>
    </alternativeName>
    <alternativeName>
        <fullName evidence="6">Pyridoxal 5'-phosphate synthase</fullName>
    </alternativeName>
</protein>
<comment type="catalytic activity">
    <reaction evidence="6">
        <text>pyridoxamine 5'-phosphate + O2 + H2O = pyridoxal 5'-phosphate + H2O2 + NH4(+)</text>
        <dbReference type="Rhea" id="RHEA:15817"/>
        <dbReference type="ChEBI" id="CHEBI:15377"/>
        <dbReference type="ChEBI" id="CHEBI:15379"/>
        <dbReference type="ChEBI" id="CHEBI:16240"/>
        <dbReference type="ChEBI" id="CHEBI:28938"/>
        <dbReference type="ChEBI" id="CHEBI:58451"/>
        <dbReference type="ChEBI" id="CHEBI:597326"/>
        <dbReference type="EC" id="1.4.3.5"/>
    </reaction>
</comment>
<dbReference type="InterPro" id="IPR019740">
    <property type="entry name" value="Pyridox_Oxase_CS"/>
</dbReference>
<evidence type="ECO:0000313" key="10">
    <source>
        <dbReference type="EMBL" id="TFF27629.1"/>
    </source>
</evidence>
<feature type="domain" description="Pyridoxamine 5'-phosphate oxidase N-terminal" evidence="8">
    <location>
        <begin position="30"/>
        <end position="150"/>
    </location>
</feature>
<feature type="binding site" evidence="6">
    <location>
        <position position="123"/>
    </location>
    <ligand>
        <name>substrate</name>
    </ligand>
</feature>
<dbReference type="GO" id="GO:0008615">
    <property type="term" value="P:pyridoxine biosynthetic process"/>
    <property type="evidence" value="ECO:0007669"/>
    <property type="project" value="UniProtKB-UniRule"/>
</dbReference>
<evidence type="ECO:0000256" key="4">
    <source>
        <dbReference type="ARBA" id="ARBA00023002"/>
    </source>
</evidence>
<feature type="binding site" evidence="6 7">
    <location>
        <position position="177"/>
    </location>
    <ligand>
        <name>FMN</name>
        <dbReference type="ChEBI" id="CHEBI:58210"/>
    </ligand>
</feature>
<feature type="binding site" evidence="6 7">
    <location>
        <begin position="68"/>
        <end position="69"/>
    </location>
    <ligand>
        <name>FMN</name>
        <dbReference type="ChEBI" id="CHEBI:58210"/>
    </ligand>
</feature>
<evidence type="ECO:0000256" key="3">
    <source>
        <dbReference type="ARBA" id="ARBA00022643"/>
    </source>
</evidence>
<reference evidence="10 11" key="1">
    <citation type="submission" date="2019-03" db="EMBL/GenBank/DDBJ databases">
        <title>Jiella endophytica sp. nov., a novel endophytic bacterium isolated from root of Ficus microcarpa Linn. f.</title>
        <authorList>
            <person name="Tuo L."/>
        </authorList>
    </citation>
    <scope>NUCLEOTIDE SEQUENCE [LARGE SCALE GENOMIC DNA]</scope>
    <source>
        <strain evidence="10 11">CBS5Q-3</strain>
    </source>
</reference>
<evidence type="ECO:0000259" key="9">
    <source>
        <dbReference type="Pfam" id="PF10590"/>
    </source>
</evidence>
<feature type="binding site" evidence="6 7">
    <location>
        <position position="187"/>
    </location>
    <ligand>
        <name>FMN</name>
        <dbReference type="ChEBI" id="CHEBI:58210"/>
    </ligand>
</feature>
<keyword evidence="2 6" id="KW-0285">Flavoprotein</keyword>
<dbReference type="InterPro" id="IPR000659">
    <property type="entry name" value="Pyridox_Oxase"/>
</dbReference>
<gene>
    <name evidence="6 10" type="primary">pdxH</name>
    <name evidence="10" type="ORF">E3C22_04005</name>
</gene>
<feature type="binding site" evidence="6 7">
    <location>
        <begin position="132"/>
        <end position="133"/>
    </location>
    <ligand>
        <name>FMN</name>
        <dbReference type="ChEBI" id="CHEBI:58210"/>
    </ligand>
</feature>
<comment type="cofactor">
    <cofactor evidence="6 7">
        <name>FMN</name>
        <dbReference type="ChEBI" id="CHEBI:58210"/>
    </cofactor>
    <text evidence="6 7">Binds 1 FMN per subunit.</text>
</comment>
<dbReference type="PANTHER" id="PTHR10851">
    <property type="entry name" value="PYRIDOXINE-5-PHOSPHATE OXIDASE"/>
    <property type="match status" value="1"/>
</dbReference>
<dbReference type="NCBIfam" id="NF004231">
    <property type="entry name" value="PRK05679.1"/>
    <property type="match status" value="1"/>
</dbReference>
<sequence length="206" mass="23508">MTEEPLRLDETVVGPDPVAFFDRWLQEAGESEPNDPNALALATVDEAGLPDVRMVLLKGFDERGFAFYTNFDSAKGQQLLATRKAAMCFHWKSRRRQVRLRGPVEIVGEAEADAYFASRPRGSRIGAWASQQSRPLADRDHLVAEVERFGETFGEKEIPRPPYWSGFRLRPLSIEFWQDGAFRLHDRIAFTRAALDQPWDVARLFP</sequence>
<proteinExistence type="inferred from homology"/>
<comment type="caution">
    <text evidence="6">Lacks conserved residue(s) required for the propagation of feature annotation.</text>
</comment>
<evidence type="ECO:0000313" key="11">
    <source>
        <dbReference type="Proteomes" id="UP000298179"/>
    </source>
</evidence>
<dbReference type="EMBL" id="SOZD01000001">
    <property type="protein sequence ID" value="TFF27629.1"/>
    <property type="molecule type" value="Genomic_DNA"/>
</dbReference>
<evidence type="ECO:0000256" key="6">
    <source>
        <dbReference type="HAMAP-Rule" id="MF_01629"/>
    </source>
</evidence>
<feature type="binding site" evidence="6">
    <location>
        <position position="119"/>
    </location>
    <ligand>
        <name>substrate</name>
    </ligand>
</feature>
<dbReference type="InterPro" id="IPR019576">
    <property type="entry name" value="Pyridoxamine_oxidase_dimer_C"/>
</dbReference>
<comment type="function">
    <text evidence="6">Catalyzes the oxidation of either pyridoxine 5'-phosphate (PNP) or pyridoxamine 5'-phosphate (PMP) into pyridoxal 5'-phosphate (PLP).</text>
</comment>
<feature type="binding site" evidence="6 7">
    <location>
        <position position="97"/>
    </location>
    <ligand>
        <name>FMN</name>
        <dbReference type="ChEBI" id="CHEBI:58210"/>
    </ligand>
</feature>
<dbReference type="SUPFAM" id="SSF50475">
    <property type="entry name" value="FMN-binding split barrel"/>
    <property type="match status" value="1"/>
</dbReference>
<dbReference type="PIRSF" id="PIRSF000190">
    <property type="entry name" value="Pyd_amn-ph_oxd"/>
    <property type="match status" value="1"/>
</dbReference>
<evidence type="ECO:0000256" key="1">
    <source>
        <dbReference type="ARBA" id="ARBA00007301"/>
    </source>
</evidence>
<dbReference type="NCBIfam" id="TIGR00558">
    <property type="entry name" value="pdxH"/>
    <property type="match status" value="1"/>
</dbReference>
<dbReference type="GO" id="GO:0004733">
    <property type="term" value="F:pyridoxamine phosphate oxidase activity"/>
    <property type="evidence" value="ECO:0007669"/>
    <property type="project" value="UniProtKB-UniRule"/>
</dbReference>
<feature type="binding site" evidence="6 7">
    <location>
        <position position="75"/>
    </location>
    <ligand>
        <name>FMN</name>
        <dbReference type="ChEBI" id="CHEBI:58210"/>
    </ligand>
</feature>
<accession>A0A4Y8RTJ9</accession>
<dbReference type="RefSeq" id="WP_134760427.1">
    <property type="nucleotide sequence ID" value="NZ_SOZD01000001.1"/>
</dbReference>
<dbReference type="Gene3D" id="2.30.110.10">
    <property type="entry name" value="Electron Transport, Fmn-binding Protein, Chain A"/>
    <property type="match status" value="1"/>
</dbReference>
<keyword evidence="3 6" id="KW-0288">FMN</keyword>
<dbReference type="Pfam" id="PF01243">
    <property type="entry name" value="PNPOx_N"/>
    <property type="match status" value="1"/>
</dbReference>
<dbReference type="OrthoDB" id="9780392at2"/>
<feature type="binding site" evidence="6">
    <location>
        <position position="58"/>
    </location>
    <ligand>
        <name>substrate</name>
    </ligand>
</feature>
<comment type="catalytic activity">
    <reaction evidence="6">
        <text>pyridoxine 5'-phosphate + O2 = pyridoxal 5'-phosphate + H2O2</text>
        <dbReference type="Rhea" id="RHEA:15149"/>
        <dbReference type="ChEBI" id="CHEBI:15379"/>
        <dbReference type="ChEBI" id="CHEBI:16240"/>
        <dbReference type="ChEBI" id="CHEBI:58589"/>
        <dbReference type="ChEBI" id="CHEBI:597326"/>
        <dbReference type="EC" id="1.4.3.5"/>
    </reaction>
</comment>
<dbReference type="InterPro" id="IPR012349">
    <property type="entry name" value="Split_barrel_FMN-bd"/>
</dbReference>